<sequence>MNKKSTQKKYGLLEEVPVAEEPFEMISLDTVGRFNYHNLQKKYLHIVLDHATRYAWTFPSKSVTSETYTNCLKQIFSIQCPKQLLSDRNAAFTSSKFKKFLKHHNIRQLLTSANRPQCNGKNERVNQTLVAKLRCKVNSTTKTPWTKLLEQVTYEYNNSPHDVTGFPPAYLMFGTLPYDSPLSNQVKLNYPPILQARQIAVNRTIKHHKINKQRYDKHYVDAKFKVGESYIKISHTLIQV</sequence>
<protein>
    <submittedName>
        <fullName evidence="2">Transposon Tf2-8 polyprotein</fullName>
    </submittedName>
</protein>
<gene>
    <name evidence="2" type="primary">Tf2-8</name>
    <name evidence="2" type="ORF">TNCV_1038731</name>
</gene>
<name>A0A8X6VW81_TRICX</name>
<dbReference type="InterPro" id="IPR012337">
    <property type="entry name" value="RNaseH-like_sf"/>
</dbReference>
<dbReference type="AlphaFoldDB" id="A0A8X6VW81"/>
<dbReference type="PANTHER" id="PTHR37984">
    <property type="entry name" value="PROTEIN CBG26694"/>
    <property type="match status" value="1"/>
</dbReference>
<dbReference type="GO" id="GO:0015074">
    <property type="term" value="P:DNA integration"/>
    <property type="evidence" value="ECO:0007669"/>
    <property type="project" value="InterPro"/>
</dbReference>
<dbReference type="EMBL" id="BMAU01021364">
    <property type="protein sequence ID" value="GFY23574.1"/>
    <property type="molecule type" value="Genomic_DNA"/>
</dbReference>
<reference evidence="2" key="1">
    <citation type="submission" date="2020-08" db="EMBL/GenBank/DDBJ databases">
        <title>Multicomponent nature underlies the extraordinary mechanical properties of spider dragline silk.</title>
        <authorList>
            <person name="Kono N."/>
            <person name="Nakamura H."/>
            <person name="Mori M."/>
            <person name="Yoshida Y."/>
            <person name="Ohtoshi R."/>
            <person name="Malay A.D."/>
            <person name="Moran D.A.P."/>
            <person name="Tomita M."/>
            <person name="Numata K."/>
            <person name="Arakawa K."/>
        </authorList>
    </citation>
    <scope>NUCLEOTIDE SEQUENCE</scope>
</reference>
<proteinExistence type="predicted"/>
<accession>A0A8X6VW81</accession>
<dbReference type="Pfam" id="PF00665">
    <property type="entry name" value="rve"/>
    <property type="match status" value="1"/>
</dbReference>
<dbReference type="InterPro" id="IPR001584">
    <property type="entry name" value="Integrase_cat-core"/>
</dbReference>
<organism evidence="2 3">
    <name type="scientific">Trichonephila clavipes</name>
    <name type="common">Golden silk orbweaver</name>
    <name type="synonym">Nephila clavipes</name>
    <dbReference type="NCBI Taxonomy" id="2585209"/>
    <lineage>
        <taxon>Eukaryota</taxon>
        <taxon>Metazoa</taxon>
        <taxon>Ecdysozoa</taxon>
        <taxon>Arthropoda</taxon>
        <taxon>Chelicerata</taxon>
        <taxon>Arachnida</taxon>
        <taxon>Araneae</taxon>
        <taxon>Araneomorphae</taxon>
        <taxon>Entelegynae</taxon>
        <taxon>Araneoidea</taxon>
        <taxon>Nephilidae</taxon>
        <taxon>Trichonephila</taxon>
    </lineage>
</organism>
<dbReference type="Gene3D" id="3.30.420.10">
    <property type="entry name" value="Ribonuclease H-like superfamily/Ribonuclease H"/>
    <property type="match status" value="1"/>
</dbReference>
<feature type="domain" description="Integrase catalytic" evidence="1">
    <location>
        <begin position="18"/>
        <end position="176"/>
    </location>
</feature>
<dbReference type="InterPro" id="IPR036397">
    <property type="entry name" value="RNaseH_sf"/>
</dbReference>
<dbReference type="SUPFAM" id="SSF53098">
    <property type="entry name" value="Ribonuclease H-like"/>
    <property type="match status" value="1"/>
</dbReference>
<evidence type="ECO:0000313" key="2">
    <source>
        <dbReference type="EMBL" id="GFY23574.1"/>
    </source>
</evidence>
<evidence type="ECO:0000313" key="3">
    <source>
        <dbReference type="Proteomes" id="UP000887159"/>
    </source>
</evidence>
<dbReference type="GO" id="GO:0003676">
    <property type="term" value="F:nucleic acid binding"/>
    <property type="evidence" value="ECO:0007669"/>
    <property type="project" value="InterPro"/>
</dbReference>
<evidence type="ECO:0000259" key="1">
    <source>
        <dbReference type="PROSITE" id="PS50994"/>
    </source>
</evidence>
<keyword evidence="3" id="KW-1185">Reference proteome</keyword>
<dbReference type="PROSITE" id="PS50994">
    <property type="entry name" value="INTEGRASE"/>
    <property type="match status" value="1"/>
</dbReference>
<comment type="caution">
    <text evidence="2">The sequence shown here is derived from an EMBL/GenBank/DDBJ whole genome shotgun (WGS) entry which is preliminary data.</text>
</comment>
<dbReference type="InterPro" id="IPR050951">
    <property type="entry name" value="Retrovirus_Pol_polyprotein"/>
</dbReference>
<dbReference type="Proteomes" id="UP000887159">
    <property type="component" value="Unassembled WGS sequence"/>
</dbReference>
<dbReference type="PANTHER" id="PTHR37984:SF15">
    <property type="entry name" value="INTEGRASE CATALYTIC DOMAIN-CONTAINING PROTEIN"/>
    <property type="match status" value="1"/>
</dbReference>